<proteinExistence type="predicted"/>
<dbReference type="Pfam" id="PF06146">
    <property type="entry name" value="PsiE"/>
    <property type="match status" value="1"/>
</dbReference>
<evidence type="ECO:0008006" key="9">
    <source>
        <dbReference type="Google" id="ProtNLM"/>
    </source>
</evidence>
<protein>
    <recommendedName>
        <fullName evidence="9">Phosphate-starvation-inducible E-like protein</fullName>
    </recommendedName>
</protein>
<comment type="subcellular location">
    <subcellularLocation>
        <location evidence="1">Cell membrane</location>
        <topology evidence="1">Multi-pass membrane protein</topology>
    </subcellularLocation>
</comment>
<name>A0A563VLR1_9CYAN</name>
<dbReference type="EMBL" id="CAACVJ010000046">
    <property type="protein sequence ID" value="VEP12273.1"/>
    <property type="molecule type" value="Genomic_DNA"/>
</dbReference>
<keyword evidence="2" id="KW-1003">Cell membrane</keyword>
<sequence>MLKNFWKAIFSNESDEQFLKIIHIVERLVSKILSIALLIVIAVALFDLIYLLGKDISAKDPAGFYNRSIIELFGLFLNILIALELLENITAYLKKNIIHVELVIVTALIAVSRKIIIFDFAKQNSQDMIAISIGIFALSISYCLIKNMKIKQ</sequence>
<gene>
    <name evidence="7" type="ORF">H1P_140056</name>
</gene>
<evidence type="ECO:0000256" key="3">
    <source>
        <dbReference type="ARBA" id="ARBA00022692"/>
    </source>
</evidence>
<evidence type="ECO:0000256" key="4">
    <source>
        <dbReference type="ARBA" id="ARBA00022989"/>
    </source>
</evidence>
<dbReference type="AlphaFoldDB" id="A0A563VLR1"/>
<feature type="transmembrane region" description="Helical" evidence="6">
    <location>
        <begin position="98"/>
        <end position="116"/>
    </location>
</feature>
<evidence type="ECO:0000256" key="6">
    <source>
        <dbReference type="SAM" id="Phobius"/>
    </source>
</evidence>
<feature type="transmembrane region" description="Helical" evidence="6">
    <location>
        <begin position="32"/>
        <end position="52"/>
    </location>
</feature>
<evidence type="ECO:0000313" key="8">
    <source>
        <dbReference type="Proteomes" id="UP000320055"/>
    </source>
</evidence>
<keyword evidence="5 6" id="KW-0472">Membrane</keyword>
<dbReference type="GO" id="GO:0005886">
    <property type="term" value="C:plasma membrane"/>
    <property type="evidence" value="ECO:0007669"/>
    <property type="project" value="UniProtKB-SubCell"/>
</dbReference>
<organism evidence="7 8">
    <name type="scientific">Hyella patelloides LEGE 07179</name>
    <dbReference type="NCBI Taxonomy" id="945734"/>
    <lineage>
        <taxon>Bacteria</taxon>
        <taxon>Bacillati</taxon>
        <taxon>Cyanobacteriota</taxon>
        <taxon>Cyanophyceae</taxon>
        <taxon>Pleurocapsales</taxon>
        <taxon>Hyellaceae</taxon>
        <taxon>Hyella</taxon>
    </lineage>
</organism>
<feature type="transmembrane region" description="Helical" evidence="6">
    <location>
        <begin position="128"/>
        <end position="145"/>
    </location>
</feature>
<dbReference type="Proteomes" id="UP000320055">
    <property type="component" value="Unassembled WGS sequence"/>
</dbReference>
<evidence type="ECO:0000256" key="5">
    <source>
        <dbReference type="ARBA" id="ARBA00023136"/>
    </source>
</evidence>
<feature type="transmembrane region" description="Helical" evidence="6">
    <location>
        <begin position="64"/>
        <end position="86"/>
    </location>
</feature>
<reference evidence="7 8" key="1">
    <citation type="submission" date="2019-01" db="EMBL/GenBank/DDBJ databases">
        <authorList>
            <person name="Brito A."/>
        </authorList>
    </citation>
    <scope>NUCLEOTIDE SEQUENCE [LARGE SCALE GENOMIC DNA]</scope>
    <source>
        <strain evidence="7">1</strain>
    </source>
</reference>
<dbReference type="InterPro" id="IPR020948">
    <property type="entry name" value="P_starv_induced_PsiE-like"/>
</dbReference>
<evidence type="ECO:0000256" key="1">
    <source>
        <dbReference type="ARBA" id="ARBA00004651"/>
    </source>
</evidence>
<accession>A0A563VLR1</accession>
<keyword evidence="8" id="KW-1185">Reference proteome</keyword>
<keyword evidence="4 6" id="KW-1133">Transmembrane helix</keyword>
<keyword evidence="3 6" id="KW-0812">Transmembrane</keyword>
<evidence type="ECO:0000313" key="7">
    <source>
        <dbReference type="EMBL" id="VEP12273.1"/>
    </source>
</evidence>
<evidence type="ECO:0000256" key="2">
    <source>
        <dbReference type="ARBA" id="ARBA00022475"/>
    </source>
</evidence>